<dbReference type="AlphaFoldDB" id="A0A1M5X412"/>
<sequence length="149" mass="17925">MDSDYNEEMEMNEDFDSMYEMMPMPMMPFFMSNMNMGDMGKEMDPSRINAYNFQNMALNQMMPQQMAGYNMQSGLDEDIAEDEVVEPMRKKKKYDDKYDTQRQVNMVLRSIRRYNPGVFRYLNMYGVPYEASNKIVRRIIRLTLMYSEY</sequence>
<dbReference type="Proteomes" id="UP000184447">
    <property type="component" value="Unassembled WGS sequence"/>
</dbReference>
<evidence type="ECO:0000313" key="1">
    <source>
        <dbReference type="EMBL" id="SHH94254.1"/>
    </source>
</evidence>
<protein>
    <submittedName>
        <fullName evidence="1">Uncharacterized protein</fullName>
    </submittedName>
</protein>
<organism evidence="1 2">
    <name type="scientific">Clostridium grantii DSM 8605</name>
    <dbReference type="NCBI Taxonomy" id="1121316"/>
    <lineage>
        <taxon>Bacteria</taxon>
        <taxon>Bacillati</taxon>
        <taxon>Bacillota</taxon>
        <taxon>Clostridia</taxon>
        <taxon>Eubacteriales</taxon>
        <taxon>Clostridiaceae</taxon>
        <taxon>Clostridium</taxon>
    </lineage>
</organism>
<reference evidence="1 2" key="1">
    <citation type="submission" date="2016-11" db="EMBL/GenBank/DDBJ databases">
        <authorList>
            <person name="Jaros S."/>
            <person name="Januszkiewicz K."/>
            <person name="Wedrychowicz H."/>
        </authorList>
    </citation>
    <scope>NUCLEOTIDE SEQUENCE [LARGE SCALE GENOMIC DNA]</scope>
    <source>
        <strain evidence="1 2">DSM 8605</strain>
    </source>
</reference>
<dbReference type="RefSeq" id="WP_073339674.1">
    <property type="nucleotide sequence ID" value="NZ_FQXM01000023.1"/>
</dbReference>
<dbReference type="STRING" id="1121316.SAMN02745207_03302"/>
<name>A0A1M5X412_9CLOT</name>
<gene>
    <name evidence="1" type="ORF">SAMN02745207_03302</name>
</gene>
<dbReference type="OrthoDB" id="1909918at2"/>
<proteinExistence type="predicted"/>
<keyword evidence="2" id="KW-1185">Reference proteome</keyword>
<evidence type="ECO:0000313" key="2">
    <source>
        <dbReference type="Proteomes" id="UP000184447"/>
    </source>
</evidence>
<dbReference type="EMBL" id="FQXM01000023">
    <property type="protein sequence ID" value="SHH94254.1"/>
    <property type="molecule type" value="Genomic_DNA"/>
</dbReference>
<accession>A0A1M5X412</accession>